<dbReference type="PROSITE" id="PS01124">
    <property type="entry name" value="HTH_ARAC_FAMILY_2"/>
    <property type="match status" value="1"/>
</dbReference>
<evidence type="ECO:0000256" key="1">
    <source>
        <dbReference type="ARBA" id="ARBA00023015"/>
    </source>
</evidence>
<reference evidence="6" key="1">
    <citation type="submission" date="2015-08" db="EMBL/GenBank/DDBJ databases">
        <title>Genome sequencing project for genomic taxonomy and phylogenomics of Bacillus-like bacteria.</title>
        <authorList>
            <person name="Liu B."/>
            <person name="Wang J."/>
            <person name="Zhu Y."/>
            <person name="Liu G."/>
            <person name="Chen Q."/>
            <person name="Chen Z."/>
            <person name="Lan J."/>
            <person name="Che J."/>
            <person name="Ge C."/>
            <person name="Shi H."/>
            <person name="Pan Z."/>
            <person name="Liu X."/>
        </authorList>
    </citation>
    <scope>NUCLEOTIDE SEQUENCE [LARGE SCALE GENOMIC DNA]</scope>
    <source>
        <strain evidence="6">FJAT-22460</strain>
    </source>
</reference>
<dbReference type="Pfam" id="PF12833">
    <property type="entry name" value="HTH_18"/>
    <property type="match status" value="1"/>
</dbReference>
<evidence type="ECO:0000256" key="2">
    <source>
        <dbReference type="ARBA" id="ARBA00023125"/>
    </source>
</evidence>
<dbReference type="OrthoDB" id="9788446at2"/>
<dbReference type="AlphaFoldDB" id="A0A0M1P796"/>
<dbReference type="PATRIC" id="fig|1705565.3.peg.4926"/>
<accession>A0A0M1P796</accession>
<feature type="domain" description="HTH araC/xylS-type" evidence="4">
    <location>
        <begin position="244"/>
        <end position="342"/>
    </location>
</feature>
<dbReference type="InterPro" id="IPR018771">
    <property type="entry name" value="PocR_dom"/>
</dbReference>
<sequence>MSKSRFDLEEIIDLEKWEKLQDSLSLVTKMAILTIDYKGVPVTKHSYCQPFCHGVRQDAHLSQYCQKCDARAGIEAVRQNKPYIYLCHFNIIDIAIPIIIDNQYLGAIMAGQLKLREPDAPMLEQIVSRPPNVESNRKFKELEEHYDALPVLSYDEVTKCVDLLLQLSTYIVEEAIHKHTTIDLYKKVLTSGTDVPASMETFHHESNRAVRNIQSIQQELSGALIDTKLKNGAQGFVSSNSVLQPAFDYIFAHKHESFSLKEMAKLCHISPSYFSRIFTKETGENFSVFIARLKIEWAKQLLETTDSPIHQVSDDLGFCDTGYFIKTFKKFENLTPAVYRNMYAESSAK</sequence>
<evidence type="ECO:0000313" key="5">
    <source>
        <dbReference type="EMBL" id="KOR90210.1"/>
    </source>
</evidence>
<dbReference type="Proteomes" id="UP000036932">
    <property type="component" value="Unassembled WGS sequence"/>
</dbReference>
<dbReference type="Pfam" id="PF10114">
    <property type="entry name" value="PocR"/>
    <property type="match status" value="1"/>
</dbReference>
<dbReference type="Gene3D" id="1.10.10.60">
    <property type="entry name" value="Homeodomain-like"/>
    <property type="match status" value="2"/>
</dbReference>
<evidence type="ECO:0000259" key="4">
    <source>
        <dbReference type="PROSITE" id="PS01124"/>
    </source>
</evidence>
<dbReference type="RefSeq" id="WP_054403154.1">
    <property type="nucleotide sequence ID" value="NZ_LIUT01000001.1"/>
</dbReference>
<dbReference type="InterPro" id="IPR018060">
    <property type="entry name" value="HTH_AraC"/>
</dbReference>
<dbReference type="PROSITE" id="PS00041">
    <property type="entry name" value="HTH_ARAC_FAMILY_1"/>
    <property type="match status" value="1"/>
</dbReference>
<proteinExistence type="predicted"/>
<dbReference type="InterPro" id="IPR009057">
    <property type="entry name" value="Homeodomain-like_sf"/>
</dbReference>
<dbReference type="SMART" id="SM00342">
    <property type="entry name" value="HTH_ARAC"/>
    <property type="match status" value="1"/>
</dbReference>
<comment type="caution">
    <text evidence="5">The sequence shown here is derived from an EMBL/GenBank/DDBJ whole genome shotgun (WGS) entry which is preliminary data.</text>
</comment>
<dbReference type="GO" id="GO:0003700">
    <property type="term" value="F:DNA-binding transcription factor activity"/>
    <property type="evidence" value="ECO:0007669"/>
    <property type="project" value="InterPro"/>
</dbReference>
<gene>
    <name evidence="5" type="ORF">AM231_14420</name>
</gene>
<dbReference type="GO" id="GO:0043565">
    <property type="term" value="F:sequence-specific DNA binding"/>
    <property type="evidence" value="ECO:0007669"/>
    <property type="project" value="InterPro"/>
</dbReference>
<dbReference type="PANTHER" id="PTHR43280">
    <property type="entry name" value="ARAC-FAMILY TRANSCRIPTIONAL REGULATOR"/>
    <property type="match status" value="1"/>
</dbReference>
<keyword evidence="6" id="KW-1185">Reference proteome</keyword>
<dbReference type="PANTHER" id="PTHR43280:SF28">
    <property type="entry name" value="HTH-TYPE TRANSCRIPTIONAL ACTIVATOR RHAS"/>
    <property type="match status" value="1"/>
</dbReference>
<organism evidence="5 6">
    <name type="scientific">Paenibacillus solani</name>
    <dbReference type="NCBI Taxonomy" id="1705565"/>
    <lineage>
        <taxon>Bacteria</taxon>
        <taxon>Bacillati</taxon>
        <taxon>Bacillota</taxon>
        <taxon>Bacilli</taxon>
        <taxon>Bacillales</taxon>
        <taxon>Paenibacillaceae</taxon>
        <taxon>Paenibacillus</taxon>
    </lineage>
</organism>
<keyword evidence="3" id="KW-0804">Transcription</keyword>
<name>A0A0M1P796_9BACL</name>
<evidence type="ECO:0000256" key="3">
    <source>
        <dbReference type="ARBA" id="ARBA00023163"/>
    </source>
</evidence>
<dbReference type="EMBL" id="LIUT01000001">
    <property type="protein sequence ID" value="KOR90210.1"/>
    <property type="molecule type" value="Genomic_DNA"/>
</dbReference>
<keyword evidence="1" id="KW-0805">Transcription regulation</keyword>
<dbReference type="SUPFAM" id="SSF46689">
    <property type="entry name" value="Homeodomain-like"/>
    <property type="match status" value="2"/>
</dbReference>
<protein>
    <submittedName>
        <fullName evidence="5">Chemotaxis protein CheY</fullName>
    </submittedName>
</protein>
<keyword evidence="2" id="KW-0238">DNA-binding</keyword>
<evidence type="ECO:0000313" key="6">
    <source>
        <dbReference type="Proteomes" id="UP000036932"/>
    </source>
</evidence>
<dbReference type="InterPro" id="IPR018062">
    <property type="entry name" value="HTH_AraC-typ_CS"/>
</dbReference>